<feature type="DNA-binding region" description="H-T-H motif" evidence="5">
    <location>
        <begin position="38"/>
        <end position="57"/>
    </location>
</feature>
<keyword evidence="3 5" id="KW-0238">DNA-binding</keyword>
<gene>
    <name evidence="7" type="ORF">SAMN04489809_0858</name>
</gene>
<dbReference type="PANTHER" id="PTHR30055">
    <property type="entry name" value="HTH-TYPE TRANSCRIPTIONAL REGULATOR RUTR"/>
    <property type="match status" value="1"/>
</dbReference>
<dbReference type="Gene3D" id="1.10.357.10">
    <property type="entry name" value="Tetracycline Repressor, domain 2"/>
    <property type="match status" value="1"/>
</dbReference>
<dbReference type="RefSeq" id="WP_060921125.1">
    <property type="nucleotide sequence ID" value="NZ_LT629770.1"/>
</dbReference>
<sequence>MSTSDTRPRTRKTPEQRAGEIYDAAIAIAREKGLSALTLRAVAGRAGVAPGLVSHYASSMDELVARTFRELTASELDDVRTQAETESEPAARMARMISTVLSSGHDDITLVWVDAWSLGRGSAALSVAIDEQMSAWQSFVAQLIEEGRSSGVFRTDDTDAVAWQILAMIDGIAAHALTRRTDAALFAARLAQACETLVGAAPGKIAELLPTH</sequence>
<dbReference type="GO" id="GO:0000976">
    <property type="term" value="F:transcription cis-regulatory region binding"/>
    <property type="evidence" value="ECO:0007669"/>
    <property type="project" value="TreeGrafter"/>
</dbReference>
<dbReference type="Proteomes" id="UP000182126">
    <property type="component" value="Chromosome I"/>
</dbReference>
<dbReference type="GO" id="GO:0003700">
    <property type="term" value="F:DNA-binding transcription factor activity"/>
    <property type="evidence" value="ECO:0007669"/>
    <property type="project" value="TreeGrafter"/>
</dbReference>
<keyword evidence="1" id="KW-0678">Repressor</keyword>
<organism evidence="7 8">
    <name type="scientific">Microbacterium paraoxydans</name>
    <dbReference type="NCBI Taxonomy" id="199592"/>
    <lineage>
        <taxon>Bacteria</taxon>
        <taxon>Bacillati</taxon>
        <taxon>Actinomycetota</taxon>
        <taxon>Actinomycetes</taxon>
        <taxon>Micrococcales</taxon>
        <taxon>Microbacteriaceae</taxon>
        <taxon>Microbacterium</taxon>
    </lineage>
</organism>
<dbReference type="InterPro" id="IPR009057">
    <property type="entry name" value="Homeodomain-like_sf"/>
</dbReference>
<evidence type="ECO:0000256" key="1">
    <source>
        <dbReference type="ARBA" id="ARBA00022491"/>
    </source>
</evidence>
<dbReference type="PANTHER" id="PTHR30055:SF234">
    <property type="entry name" value="HTH-TYPE TRANSCRIPTIONAL REGULATOR BETI"/>
    <property type="match status" value="1"/>
</dbReference>
<dbReference type="AlphaFoldDB" id="A0A1H1NMI1"/>
<dbReference type="Pfam" id="PF13977">
    <property type="entry name" value="TetR_C_6"/>
    <property type="match status" value="1"/>
</dbReference>
<dbReference type="eggNOG" id="COG1309">
    <property type="taxonomic scope" value="Bacteria"/>
</dbReference>
<evidence type="ECO:0000313" key="8">
    <source>
        <dbReference type="Proteomes" id="UP000182126"/>
    </source>
</evidence>
<evidence type="ECO:0000256" key="5">
    <source>
        <dbReference type="PROSITE-ProRule" id="PRU00335"/>
    </source>
</evidence>
<protein>
    <submittedName>
        <fullName evidence="7">DNA-binding transcriptional regulator, AcrR family</fullName>
    </submittedName>
</protein>
<dbReference type="SUPFAM" id="SSF46689">
    <property type="entry name" value="Homeodomain-like"/>
    <property type="match status" value="1"/>
</dbReference>
<dbReference type="PROSITE" id="PS50977">
    <property type="entry name" value="HTH_TETR_2"/>
    <property type="match status" value="1"/>
</dbReference>
<dbReference type="InterPro" id="IPR039538">
    <property type="entry name" value="BetI_C"/>
</dbReference>
<dbReference type="InterPro" id="IPR001647">
    <property type="entry name" value="HTH_TetR"/>
</dbReference>
<dbReference type="SUPFAM" id="SSF48498">
    <property type="entry name" value="Tetracyclin repressor-like, C-terminal domain"/>
    <property type="match status" value="1"/>
</dbReference>
<proteinExistence type="predicted"/>
<dbReference type="InterPro" id="IPR050109">
    <property type="entry name" value="HTH-type_TetR-like_transc_reg"/>
</dbReference>
<dbReference type="Pfam" id="PF00440">
    <property type="entry name" value="TetR_N"/>
    <property type="match status" value="1"/>
</dbReference>
<dbReference type="InterPro" id="IPR036271">
    <property type="entry name" value="Tet_transcr_reg_TetR-rel_C_sf"/>
</dbReference>
<keyword evidence="4" id="KW-0804">Transcription</keyword>
<evidence type="ECO:0000256" key="4">
    <source>
        <dbReference type="ARBA" id="ARBA00023163"/>
    </source>
</evidence>
<evidence type="ECO:0000256" key="2">
    <source>
        <dbReference type="ARBA" id="ARBA00023015"/>
    </source>
</evidence>
<name>A0A1H1NMI1_9MICO</name>
<reference evidence="7 8" key="1">
    <citation type="submission" date="2016-10" db="EMBL/GenBank/DDBJ databases">
        <authorList>
            <person name="de Groot N.N."/>
        </authorList>
    </citation>
    <scope>NUCLEOTIDE SEQUENCE [LARGE SCALE GENOMIC DNA]</scope>
    <source>
        <strain evidence="7 8">DSM 15019</strain>
    </source>
</reference>
<dbReference type="GeneID" id="36299056"/>
<feature type="domain" description="HTH tetR-type" evidence="6">
    <location>
        <begin position="15"/>
        <end position="75"/>
    </location>
</feature>
<evidence type="ECO:0000313" key="7">
    <source>
        <dbReference type="EMBL" id="SDS00206.1"/>
    </source>
</evidence>
<evidence type="ECO:0000259" key="6">
    <source>
        <dbReference type="PROSITE" id="PS50977"/>
    </source>
</evidence>
<keyword evidence="2" id="KW-0805">Transcription regulation</keyword>
<accession>A0A1H1NMI1</accession>
<evidence type="ECO:0000256" key="3">
    <source>
        <dbReference type="ARBA" id="ARBA00023125"/>
    </source>
</evidence>
<dbReference type="EMBL" id="LT629770">
    <property type="protein sequence ID" value="SDS00206.1"/>
    <property type="molecule type" value="Genomic_DNA"/>
</dbReference>